<dbReference type="Proteomes" id="UP001465976">
    <property type="component" value="Unassembled WGS sequence"/>
</dbReference>
<feature type="compositionally biased region" description="Low complexity" evidence="1">
    <location>
        <begin position="33"/>
        <end position="64"/>
    </location>
</feature>
<sequence>MSRREREPPRTPPRQSSSSRRNDPFHTPPHGGRSNSSRYASSSLPPSSPRSPRSSPRSPSTLSPVMRHEIARYKRIIEELRETVQSLKAEKRARTVTAKTMGRPVRKLVAMFGTVPSLVHEHDRREEGDLPEEIEDLTEEELQLLSEDEINERNEKIVDKRERDRNETAYQLLVKAVPGLQKKLEDPNQAPEEIVKYLRELETGGNNARNDDVNTSKEEIVAWLEARPVPPSPRLNKRTRLFRAFSNDTTGALICPADMDWNDPAVKVQLRENQVSLSLSPYAFYLPVFYRNEQVDINDVENGYLMGDLIVKMFRMVFTSPGSVDEFPVGETDPATVSPSKKRTRRVKNSRQSTKKNVAQIVGLKAPTPRSIAYCAVLLRFALSDAQAWGADRSFNYEGLYYSIVDYFEEADPSTEEGQRVKELLVWWKRQIFSDAEGNASTSSKPLQGHKATLDAQRRARREAEAAGAAQTAAASATASNAAGGSNAS</sequence>
<evidence type="ECO:0000313" key="2">
    <source>
        <dbReference type="EMBL" id="KAL0564602.1"/>
    </source>
</evidence>
<dbReference type="InterPro" id="IPR046521">
    <property type="entry name" value="DUF6698"/>
</dbReference>
<reference evidence="2 3" key="1">
    <citation type="submission" date="2024-02" db="EMBL/GenBank/DDBJ databases">
        <title>A draft genome for the cacao thread blight pathogen Marasmius crinis-equi.</title>
        <authorList>
            <person name="Cohen S.P."/>
            <person name="Baruah I.K."/>
            <person name="Amoako-Attah I."/>
            <person name="Bukari Y."/>
            <person name="Meinhardt L.W."/>
            <person name="Bailey B.A."/>
        </authorList>
    </citation>
    <scope>NUCLEOTIDE SEQUENCE [LARGE SCALE GENOMIC DNA]</scope>
    <source>
        <strain evidence="2 3">GH-76</strain>
    </source>
</reference>
<feature type="region of interest" description="Disordered" evidence="1">
    <location>
        <begin position="1"/>
        <end position="67"/>
    </location>
</feature>
<evidence type="ECO:0000256" key="1">
    <source>
        <dbReference type="SAM" id="MobiDB-lite"/>
    </source>
</evidence>
<proteinExistence type="predicted"/>
<accession>A0ABR3ENX5</accession>
<dbReference type="Pfam" id="PF20414">
    <property type="entry name" value="DUF6698"/>
    <property type="match status" value="1"/>
</dbReference>
<feature type="compositionally biased region" description="Basic and acidic residues" evidence="1">
    <location>
        <begin position="452"/>
        <end position="465"/>
    </location>
</feature>
<comment type="caution">
    <text evidence="2">The sequence shown here is derived from an EMBL/GenBank/DDBJ whole genome shotgun (WGS) entry which is preliminary data.</text>
</comment>
<feature type="compositionally biased region" description="Low complexity" evidence="1">
    <location>
        <begin position="466"/>
        <end position="489"/>
    </location>
</feature>
<organism evidence="2 3">
    <name type="scientific">Marasmius crinis-equi</name>
    <dbReference type="NCBI Taxonomy" id="585013"/>
    <lineage>
        <taxon>Eukaryota</taxon>
        <taxon>Fungi</taxon>
        <taxon>Dikarya</taxon>
        <taxon>Basidiomycota</taxon>
        <taxon>Agaricomycotina</taxon>
        <taxon>Agaricomycetes</taxon>
        <taxon>Agaricomycetidae</taxon>
        <taxon>Agaricales</taxon>
        <taxon>Marasmiineae</taxon>
        <taxon>Marasmiaceae</taxon>
        <taxon>Marasmius</taxon>
    </lineage>
</organism>
<evidence type="ECO:0000313" key="3">
    <source>
        <dbReference type="Proteomes" id="UP001465976"/>
    </source>
</evidence>
<feature type="region of interest" description="Disordered" evidence="1">
    <location>
        <begin position="329"/>
        <end position="354"/>
    </location>
</feature>
<dbReference type="EMBL" id="JBAHYK010002676">
    <property type="protein sequence ID" value="KAL0564602.1"/>
    <property type="molecule type" value="Genomic_DNA"/>
</dbReference>
<name>A0ABR3ENX5_9AGAR</name>
<feature type="compositionally biased region" description="Basic residues" evidence="1">
    <location>
        <begin position="340"/>
        <end position="349"/>
    </location>
</feature>
<gene>
    <name evidence="2" type="ORF">V5O48_017440</name>
</gene>
<keyword evidence="3" id="KW-1185">Reference proteome</keyword>
<feature type="region of interest" description="Disordered" evidence="1">
    <location>
        <begin position="438"/>
        <end position="489"/>
    </location>
</feature>
<protein>
    <submittedName>
        <fullName evidence="2">Uncharacterized protein</fullName>
    </submittedName>
</protein>